<proteinExistence type="predicted"/>
<protein>
    <submittedName>
        <fullName evidence="1">Uncharacterized protein</fullName>
    </submittedName>
</protein>
<gene>
    <name evidence="1" type="ORF">PGTUg99_034248</name>
</gene>
<accession>A0A5B0P694</accession>
<dbReference type="PANTHER" id="PTHR31912:SF34">
    <property type="entry name" value="NOTOCHORD-RELATED PROTEIN"/>
    <property type="match status" value="1"/>
</dbReference>
<comment type="caution">
    <text evidence="1">The sequence shown here is derived from an EMBL/GenBank/DDBJ whole genome shotgun (WGS) entry which is preliminary data.</text>
</comment>
<evidence type="ECO:0000313" key="1">
    <source>
        <dbReference type="EMBL" id="KAA1095509.1"/>
    </source>
</evidence>
<dbReference type="EMBL" id="VDEP01000372">
    <property type="protein sequence ID" value="KAA1095509.1"/>
    <property type="molecule type" value="Genomic_DNA"/>
</dbReference>
<dbReference type="PANTHER" id="PTHR31912">
    <property type="entry name" value="IP13529P"/>
    <property type="match status" value="1"/>
</dbReference>
<evidence type="ECO:0000313" key="2">
    <source>
        <dbReference type="Proteomes" id="UP000325313"/>
    </source>
</evidence>
<reference evidence="1 2" key="1">
    <citation type="submission" date="2019-05" db="EMBL/GenBank/DDBJ databases">
        <title>Emergence of the Ug99 lineage of the wheat stem rust pathogen through somatic hybridization.</title>
        <authorList>
            <person name="Li F."/>
            <person name="Upadhyaya N.M."/>
            <person name="Sperschneider J."/>
            <person name="Matny O."/>
            <person name="Nguyen-Phuc H."/>
            <person name="Mago R."/>
            <person name="Raley C."/>
            <person name="Miller M.E."/>
            <person name="Silverstein K.A.T."/>
            <person name="Henningsen E."/>
            <person name="Hirsch C.D."/>
            <person name="Visser B."/>
            <person name="Pretorius Z.A."/>
            <person name="Steffenson B.J."/>
            <person name="Schwessinger B."/>
            <person name="Dodds P.N."/>
            <person name="Figueroa M."/>
        </authorList>
    </citation>
    <scope>NUCLEOTIDE SEQUENCE [LARGE SCALE GENOMIC DNA]</scope>
    <source>
        <strain evidence="1 2">Ug99</strain>
    </source>
</reference>
<sequence length="728" mass="82883">MLETGSAPTTRELPNPWRARANGRVIRHMPISLYADDTSGNVSKRWNKHVSFYFTLSGLPPNISNMQYNCHFLSTSNEAGVLELGEQIVEEMNLISTNGFVAYDADLKTEVLVMSLVLCFQADSPMHAEVTNTYVPNVCLNPCRMCLLHAEGISSKRKVDYVQSFLHLNSNGGEAPVASRSWEQIKKQSSELWDIGQKGIRKHYEDKSKELGVRDATNLEFVEIMLDSDRATEQRAIRDLPKEQNERLFNSFLHLKGFDGCKDTPVEILHVFLLGIVKYLTIDFLGKLKEPQLKEILAAWEAFNVHSLNITTIPSKFLVEHFKALIGKDYKIILQTAPFVLFRFMTDTQRNLWSSLCMLSTYVFETRIANMQEYLAELRKHIHIFLWHLISTTAQWVNKPKVHMLLHLPESIERFGPATLFATEQFESFNGLLRKASVHSNRLRPGRDLGITFMNFQALRLIFSNACLYNDKTHLRFHPAELVVNIFRDNPMIQKSMGYNSSAITSSSSLPCPIQAPLPAEDQQNIPVYFDEFPSAQVTQVCQLRLTDKDIIGKGFFILVSPNGLSGQQVFGRVKTLWKMTHLQRTTYYVEMSVFEKKGLSPFYSMRILKVNSNDQQDIKSCLNVQHDCFAGKCALQDNDQPRRPGMEGLPASKMLVHSDDHRYILNSASLHSSASMRQYASFSLNTIDPSTWPTAIDEGLQKWNIKVQTAQQRKEVAAARTAHLGQF</sequence>
<dbReference type="Proteomes" id="UP000325313">
    <property type="component" value="Unassembled WGS sequence"/>
</dbReference>
<name>A0A5B0P694_PUCGR</name>
<dbReference type="AlphaFoldDB" id="A0A5B0P694"/>
<organism evidence="1 2">
    <name type="scientific">Puccinia graminis f. sp. tritici</name>
    <dbReference type="NCBI Taxonomy" id="56615"/>
    <lineage>
        <taxon>Eukaryota</taxon>
        <taxon>Fungi</taxon>
        <taxon>Dikarya</taxon>
        <taxon>Basidiomycota</taxon>
        <taxon>Pucciniomycotina</taxon>
        <taxon>Pucciniomycetes</taxon>
        <taxon>Pucciniales</taxon>
        <taxon>Pucciniaceae</taxon>
        <taxon>Puccinia</taxon>
    </lineage>
</organism>